<dbReference type="STRING" id="297244.SAMN05421639_10389"/>
<gene>
    <name evidence="2" type="ORF">EG346_03265</name>
    <name evidence="3" type="ORF">NCTC13533_04519</name>
</gene>
<evidence type="ECO:0000313" key="2">
    <source>
        <dbReference type="EMBL" id="AZA47261.1"/>
    </source>
</evidence>
<dbReference type="KEGG" id="ccau:EG346_03265"/>
<proteinExistence type="predicted"/>
<dbReference type="Proteomes" id="UP000273270">
    <property type="component" value="Chromosome"/>
</dbReference>
<dbReference type="RefSeq" id="WP_073335512.1">
    <property type="nucleotide sequence ID" value="NZ_CP033920.1"/>
</dbReference>
<dbReference type="OrthoDB" id="1355945at2"/>
<sequence length="179" mass="19922">MKPKSTSEAGSLESASSTNTIASELVKKLISNYRNNQMQAVNKEMGITDSHAIWFDLPKLKKFISCIENEAAKVNPTISEEDLGIRFYYAAYPKADDWAIMEGHPVEKEYAERHTLVMIPTLKKEDETGAILDYDFCPSNSDSTLAMAERKGPALPTDTIAENHGTLSPPHDTKIEQFP</sequence>
<name>A0A1M7LT79_CHRCU</name>
<feature type="region of interest" description="Disordered" evidence="1">
    <location>
        <begin position="155"/>
        <end position="179"/>
    </location>
</feature>
<evidence type="ECO:0000313" key="3">
    <source>
        <dbReference type="EMBL" id="STD08987.1"/>
    </source>
</evidence>
<dbReference type="EMBL" id="UFVQ01000003">
    <property type="protein sequence ID" value="STD08987.1"/>
    <property type="molecule type" value="Genomic_DNA"/>
</dbReference>
<accession>A0A1M7LT79</accession>
<keyword evidence="5" id="KW-1185">Reference proteome</keyword>
<reference evidence="5" key="3">
    <citation type="submission" date="2018-11" db="EMBL/GenBank/DDBJ databases">
        <title>Proposal to divide the Flavobacteriaceae and reorganize its genera based on Amino Acid Identity values calculated from whole genome sequences.</title>
        <authorList>
            <person name="Nicholson A.C."/>
            <person name="Gulvik C.A."/>
            <person name="Whitney A.M."/>
            <person name="Humrighouse B.W."/>
            <person name="Bell M."/>
            <person name="Holmes B."/>
            <person name="Steigerwalt A.G."/>
            <person name="Villarma A."/>
            <person name="Sheth M."/>
            <person name="Batra D."/>
            <person name="Pryor J."/>
            <person name="Bernardet J.-F."/>
            <person name="Hugo C."/>
            <person name="Kampfer P."/>
            <person name="Newman J."/>
            <person name="McQuiston J.R."/>
        </authorList>
    </citation>
    <scope>NUCLEOTIDE SEQUENCE [LARGE SCALE GENOMIC DNA]</scope>
    <source>
        <strain evidence="5">G0188</strain>
    </source>
</reference>
<evidence type="ECO:0000313" key="4">
    <source>
        <dbReference type="Proteomes" id="UP000255224"/>
    </source>
</evidence>
<protein>
    <submittedName>
        <fullName evidence="3">Uncharacterized protein</fullName>
    </submittedName>
</protein>
<reference evidence="3 4" key="1">
    <citation type="submission" date="2018-06" db="EMBL/GenBank/DDBJ databases">
        <authorList>
            <consortium name="Pathogen Informatics"/>
            <person name="Doyle S."/>
        </authorList>
    </citation>
    <scope>NUCLEOTIDE SEQUENCE [LARGE SCALE GENOMIC DNA]</scope>
    <source>
        <strain evidence="3 4">NCTC13533</strain>
    </source>
</reference>
<evidence type="ECO:0000313" key="5">
    <source>
        <dbReference type="Proteomes" id="UP000273270"/>
    </source>
</evidence>
<accession>A0A376EGR3</accession>
<dbReference type="AlphaFoldDB" id="A0A1M7LT79"/>
<dbReference type="Proteomes" id="UP000255224">
    <property type="component" value="Unassembled WGS sequence"/>
</dbReference>
<evidence type="ECO:0000256" key="1">
    <source>
        <dbReference type="SAM" id="MobiDB-lite"/>
    </source>
</evidence>
<reference evidence="2" key="2">
    <citation type="submission" date="2018-11" db="EMBL/GenBank/DDBJ databases">
        <title>Proposal to divide the Flavobacteriaceae and reorganize its genera based on Amino Acid Identity values calculated from whole genome sequences.</title>
        <authorList>
            <person name="Nicholson A.C."/>
            <person name="Gulvik C.A."/>
            <person name="Whitney A.M."/>
            <person name="Humrighouse B.W."/>
            <person name="Bell M."/>
            <person name="Holmes B."/>
            <person name="Steigerwalt A."/>
            <person name="Villarma A."/>
            <person name="Sheth M."/>
            <person name="Batra D."/>
            <person name="Pryor J."/>
            <person name="Bernardet J.-F."/>
            <person name="Hugo C."/>
            <person name="Kampfer P."/>
            <person name="Newman J."/>
            <person name="Mcquiston J.R."/>
        </authorList>
    </citation>
    <scope>NUCLEOTIDE SEQUENCE [LARGE SCALE GENOMIC DNA]</scope>
    <source>
        <strain evidence="2">G0188</strain>
    </source>
</reference>
<dbReference type="EMBL" id="CP033920">
    <property type="protein sequence ID" value="AZA47261.1"/>
    <property type="molecule type" value="Genomic_DNA"/>
</dbReference>
<organism evidence="3 4">
    <name type="scientific">Chryseobacterium carnipullorum</name>
    <dbReference type="NCBI Taxonomy" id="1124835"/>
    <lineage>
        <taxon>Bacteria</taxon>
        <taxon>Pseudomonadati</taxon>
        <taxon>Bacteroidota</taxon>
        <taxon>Flavobacteriia</taxon>
        <taxon>Flavobacteriales</taxon>
        <taxon>Weeksellaceae</taxon>
        <taxon>Chryseobacterium group</taxon>
        <taxon>Chryseobacterium</taxon>
    </lineage>
</organism>